<dbReference type="PROSITE" id="PS51670">
    <property type="entry name" value="SHKT"/>
    <property type="match status" value="2"/>
</dbReference>
<evidence type="ECO:0000313" key="7">
    <source>
        <dbReference type="WBParaSite" id="MBELARI_LOCUS10261"/>
    </source>
</evidence>
<feature type="signal peptide" evidence="4">
    <location>
        <begin position="1"/>
        <end position="17"/>
    </location>
</feature>
<evidence type="ECO:0000259" key="5">
    <source>
        <dbReference type="PROSITE" id="PS51670"/>
    </source>
</evidence>
<dbReference type="Gene3D" id="1.10.10.1940">
    <property type="match status" value="2"/>
</dbReference>
<dbReference type="AlphaFoldDB" id="A0AAF3E8L9"/>
<comment type="caution">
    <text evidence="3">Lacks conserved residue(s) required for the propagation of feature annotation.</text>
</comment>
<dbReference type="PROSITE" id="PS51257">
    <property type="entry name" value="PROKAR_LIPOPROTEIN"/>
    <property type="match status" value="1"/>
</dbReference>
<keyword evidence="1 4" id="KW-0732">Signal</keyword>
<dbReference type="PANTHER" id="PTHR46219">
    <property type="entry name" value="PROTEIN CBG11138"/>
    <property type="match status" value="1"/>
</dbReference>
<evidence type="ECO:0000256" key="1">
    <source>
        <dbReference type="ARBA" id="ARBA00022729"/>
    </source>
</evidence>
<dbReference type="PANTHER" id="PTHR46219:SF5">
    <property type="entry name" value="SHKT DOMAIN-CONTAINING PROTEIN"/>
    <property type="match status" value="1"/>
</dbReference>
<feature type="domain" description="ShKT" evidence="5">
    <location>
        <begin position="120"/>
        <end position="160"/>
    </location>
</feature>
<dbReference type="WBParaSite" id="MBELARI_LOCUS10261">
    <property type="protein sequence ID" value="MBELARI_LOCUS10261"/>
    <property type="gene ID" value="MBELARI_LOCUS10261"/>
</dbReference>
<keyword evidence="2" id="KW-1015">Disulfide bond</keyword>
<evidence type="ECO:0000256" key="2">
    <source>
        <dbReference type="ARBA" id="ARBA00023157"/>
    </source>
</evidence>
<evidence type="ECO:0000256" key="3">
    <source>
        <dbReference type="PROSITE-ProRule" id="PRU01005"/>
    </source>
</evidence>
<evidence type="ECO:0000313" key="6">
    <source>
        <dbReference type="Proteomes" id="UP000887575"/>
    </source>
</evidence>
<feature type="chain" id="PRO_5041952810" description="ShKT domain-containing protein" evidence="4">
    <location>
        <begin position="18"/>
        <end position="160"/>
    </location>
</feature>
<accession>A0AAF3E8L9</accession>
<reference evidence="7" key="1">
    <citation type="submission" date="2024-02" db="UniProtKB">
        <authorList>
            <consortium name="WormBaseParasite"/>
        </authorList>
    </citation>
    <scope>IDENTIFICATION</scope>
</reference>
<evidence type="ECO:0000256" key="4">
    <source>
        <dbReference type="SAM" id="SignalP"/>
    </source>
</evidence>
<dbReference type="InterPro" id="IPR003582">
    <property type="entry name" value="ShKT_dom"/>
</dbReference>
<proteinExistence type="predicted"/>
<dbReference type="SMART" id="SM00254">
    <property type="entry name" value="ShKT"/>
    <property type="match status" value="2"/>
</dbReference>
<dbReference type="Pfam" id="PF01549">
    <property type="entry name" value="ShK"/>
    <property type="match status" value="2"/>
</dbReference>
<organism evidence="6 7">
    <name type="scientific">Mesorhabditis belari</name>
    <dbReference type="NCBI Taxonomy" id="2138241"/>
    <lineage>
        <taxon>Eukaryota</taxon>
        <taxon>Metazoa</taxon>
        <taxon>Ecdysozoa</taxon>
        <taxon>Nematoda</taxon>
        <taxon>Chromadorea</taxon>
        <taxon>Rhabditida</taxon>
        <taxon>Rhabditina</taxon>
        <taxon>Rhabditomorpha</taxon>
        <taxon>Rhabditoidea</taxon>
        <taxon>Rhabditidae</taxon>
        <taxon>Mesorhabditinae</taxon>
        <taxon>Mesorhabditis</taxon>
    </lineage>
</organism>
<sequence length="160" mass="17096">MIRYICLLVIASKFALGTQTCTDAGNGPCISGSCNGGETCVTFTGTQVCCPANKLVNSGVSTRSTCMDKVNPRTGTSDCTRLAYLCNDSTYYQVMTDQCPKTCGRCGSYGYTAVTSSGSCVDKTNPSTGMNDCPSLMMYCTNSRYMSLMRQQCPKTCGFC</sequence>
<dbReference type="FunFam" id="1.10.10.1940:FF:000002">
    <property type="entry name" value="PHAryngeal gland Toxin-related"/>
    <property type="match status" value="2"/>
</dbReference>
<dbReference type="Proteomes" id="UP000887575">
    <property type="component" value="Unassembled WGS sequence"/>
</dbReference>
<feature type="domain" description="ShKT" evidence="5">
    <location>
        <begin position="66"/>
        <end position="106"/>
    </location>
</feature>
<name>A0AAF3E8L9_9BILA</name>
<keyword evidence="6" id="KW-1185">Reference proteome</keyword>
<protein>
    <recommendedName>
        <fullName evidence="5">ShKT domain-containing protein</fullName>
    </recommendedName>
</protein>